<evidence type="ECO:0000259" key="1">
    <source>
        <dbReference type="Pfam" id="PF01272"/>
    </source>
</evidence>
<sequence length="166" mass="18773">MSRAFVKENDMEHAGIDIPERPISTEVNYITPNGLKQLKNILDTLDAERQTLMLLDDSMSKQKKMRIERDIRYYASRIKTAILIHPDKQAENKVLFGALIELEDEKGETESYEIVGEDEADLALRKISYVSPLAKSVMGNSLGDEVTLIKPTATVTLTIKNITYNK</sequence>
<dbReference type="SUPFAM" id="SSF54534">
    <property type="entry name" value="FKBP-like"/>
    <property type="match status" value="1"/>
</dbReference>
<keyword evidence="3" id="KW-1185">Reference proteome</keyword>
<comment type="caution">
    <text evidence="2">The sequence shown here is derived from an EMBL/GenBank/DDBJ whole genome shotgun (WGS) entry which is preliminary data.</text>
</comment>
<dbReference type="InterPro" id="IPR023459">
    <property type="entry name" value="Tscrpt_elong_fac_GreA/B_fam"/>
</dbReference>
<dbReference type="PIRSF" id="PIRSF006092">
    <property type="entry name" value="GreA_GreB"/>
    <property type="match status" value="1"/>
</dbReference>
<dbReference type="GO" id="GO:0003677">
    <property type="term" value="F:DNA binding"/>
    <property type="evidence" value="ECO:0007669"/>
    <property type="project" value="InterPro"/>
</dbReference>
<dbReference type="GO" id="GO:0006354">
    <property type="term" value="P:DNA-templated transcription elongation"/>
    <property type="evidence" value="ECO:0007669"/>
    <property type="project" value="TreeGrafter"/>
</dbReference>
<dbReference type="InterPro" id="IPR036953">
    <property type="entry name" value="GreA/GreB_C_sf"/>
</dbReference>
<accession>A0P692</accession>
<dbReference type="InterPro" id="IPR001437">
    <property type="entry name" value="Tscrpt_elong_fac_GreA/B_C"/>
</dbReference>
<dbReference type="GO" id="GO:0032784">
    <property type="term" value="P:regulation of DNA-templated transcription elongation"/>
    <property type="evidence" value="ECO:0007669"/>
    <property type="project" value="InterPro"/>
</dbReference>
<dbReference type="GO" id="GO:0070063">
    <property type="term" value="F:RNA polymerase binding"/>
    <property type="evidence" value="ECO:0007669"/>
    <property type="project" value="InterPro"/>
</dbReference>
<dbReference type="OrthoDB" id="8537952at2"/>
<dbReference type="AlphaFoldDB" id="A0P692"/>
<gene>
    <name evidence="2" type="ORF">MB2181_03225</name>
</gene>
<dbReference type="PANTHER" id="PTHR30437:SF6">
    <property type="entry name" value="TRANSCRIPTION ELONGATION FACTOR GREB"/>
    <property type="match status" value="1"/>
</dbReference>
<dbReference type="Pfam" id="PF01272">
    <property type="entry name" value="GreA_GreB"/>
    <property type="match status" value="1"/>
</dbReference>
<dbReference type="Gene3D" id="3.10.50.30">
    <property type="entry name" value="Transcription elongation factor, GreA/GreB, C-terminal domain"/>
    <property type="match status" value="1"/>
</dbReference>
<dbReference type="GO" id="GO:0003746">
    <property type="term" value="F:translation elongation factor activity"/>
    <property type="evidence" value="ECO:0007669"/>
    <property type="project" value="UniProtKB-KW"/>
</dbReference>
<keyword evidence="2" id="KW-0648">Protein biosynthesis</keyword>
<dbReference type="PANTHER" id="PTHR30437">
    <property type="entry name" value="TRANSCRIPTION ELONGATION FACTOR GREA"/>
    <property type="match status" value="1"/>
</dbReference>
<dbReference type="EMBL" id="AAUX01000001">
    <property type="protein sequence ID" value="EAV47052.1"/>
    <property type="molecule type" value="Genomic_DNA"/>
</dbReference>
<dbReference type="Proteomes" id="UP000054262">
    <property type="component" value="Unassembled WGS sequence"/>
</dbReference>
<organism evidence="2 3">
    <name type="scientific">Methylophilales bacterium HTCC2181</name>
    <dbReference type="NCBI Taxonomy" id="383631"/>
    <lineage>
        <taxon>Bacteria</taxon>
        <taxon>Pseudomonadati</taxon>
        <taxon>Pseudomonadota</taxon>
        <taxon>Betaproteobacteria</taxon>
        <taxon>Nitrosomonadales</taxon>
        <taxon>OM43 clade</taxon>
    </lineage>
</organism>
<feature type="domain" description="Transcription elongation factor GreA/GreB C-terminal" evidence="1">
    <location>
        <begin position="90"/>
        <end position="164"/>
    </location>
</feature>
<keyword evidence="2" id="KW-0251">Elongation factor</keyword>
<protein>
    <submittedName>
        <fullName evidence="2">Transcription elongation factor, putative</fullName>
    </submittedName>
</protein>
<name>A0P692_9PROT</name>
<reference evidence="2 3" key="1">
    <citation type="submission" date="2006-11" db="EMBL/GenBank/DDBJ databases">
        <authorList>
            <person name="Giovannoni S."/>
            <person name="Vergin K."/>
            <person name="Ferriera S."/>
            <person name="Johnson J."/>
            <person name="Kravitz S."/>
            <person name="Beeson K."/>
            <person name="Sutton G."/>
            <person name="Rogers Y.-H."/>
            <person name="Friedman R."/>
            <person name="Frazier M."/>
            <person name="Venter J.C."/>
        </authorList>
    </citation>
    <scope>NUCLEOTIDE SEQUENCE [LARGE SCALE GENOMIC DNA]</scope>
    <source>
        <strain evidence="2 3">HTCC2181</strain>
    </source>
</reference>
<evidence type="ECO:0000313" key="3">
    <source>
        <dbReference type="Proteomes" id="UP000054262"/>
    </source>
</evidence>
<evidence type="ECO:0000313" key="2">
    <source>
        <dbReference type="EMBL" id="EAV47052.1"/>
    </source>
</evidence>
<proteinExistence type="predicted"/>